<dbReference type="Gene3D" id="3.20.20.140">
    <property type="entry name" value="Metal-dependent hydrolases"/>
    <property type="match status" value="1"/>
</dbReference>
<evidence type="ECO:0000313" key="2">
    <source>
        <dbReference type="Proteomes" id="UP000605676"/>
    </source>
</evidence>
<sequence length="411" mass="46627">MSYIDRIQDFSPEAASGESEPLKVNNHLHTPYSFSAFATVEEALDQALEENVQVVGVNDFYTFEAYQKWCDGAFKRGLFPLFNVEFIGINQEDKKNGFLINDPSNPGRIYISGKALAYPSVLSDEDQKVLDDIMVLNNQRSEEMTQKLNDWFKEVGFGYELNFDDIKRNLTSGHVRERHLALAIRLLAEKHYHYTERLLGFYLLLFGNKCFESNLHSSAGMENEIRSALLKAGKPAYVEENPDAFAPSSVIKEIILKAGGVPTYPFLADAVRGYTDFERELHKVTEGLKRRNIYSVELIPTRNSHQVLKEYAVYLRKHGFVVSFGTEHNSPGRQPIEVMAKGGVPLDDELLKINYEGACILAAHQYLFAKEGKGILNETGVFIQERREEFFNLGNALIKHVTCKKELHGVD</sequence>
<name>A0ABS1HP30_9BACT</name>
<dbReference type="EMBL" id="JAENRR010000066">
    <property type="protein sequence ID" value="MBK3519406.1"/>
    <property type="molecule type" value="Genomic_DNA"/>
</dbReference>
<evidence type="ECO:0008006" key="3">
    <source>
        <dbReference type="Google" id="ProtNLM"/>
    </source>
</evidence>
<keyword evidence="2" id="KW-1185">Reference proteome</keyword>
<proteinExistence type="predicted"/>
<dbReference type="SUPFAM" id="SSF89550">
    <property type="entry name" value="PHP domain-like"/>
    <property type="match status" value="1"/>
</dbReference>
<dbReference type="Proteomes" id="UP000605676">
    <property type="component" value="Unassembled WGS sequence"/>
</dbReference>
<comment type="caution">
    <text evidence="1">The sequence shown here is derived from an EMBL/GenBank/DDBJ whole genome shotgun (WGS) entry which is preliminary data.</text>
</comment>
<dbReference type="RefSeq" id="WP_200466624.1">
    <property type="nucleotide sequence ID" value="NZ_JAENRR010000066.1"/>
</dbReference>
<gene>
    <name evidence="1" type="ORF">JIV24_18815</name>
</gene>
<dbReference type="Gene3D" id="1.10.150.650">
    <property type="match status" value="1"/>
</dbReference>
<protein>
    <recommendedName>
        <fullName evidence="3">PHP domain-containing protein</fullName>
    </recommendedName>
</protein>
<reference evidence="1 2" key="1">
    <citation type="submission" date="2021-01" db="EMBL/GenBank/DDBJ databases">
        <title>Carboxyliciviraga sp.nov., isolated from coastal sediments.</title>
        <authorList>
            <person name="Lu D."/>
            <person name="Zhang T."/>
        </authorList>
    </citation>
    <scope>NUCLEOTIDE SEQUENCE [LARGE SCALE GENOMIC DNA]</scope>
    <source>
        <strain evidence="1 2">N1Y132</strain>
    </source>
</reference>
<evidence type="ECO:0000313" key="1">
    <source>
        <dbReference type="EMBL" id="MBK3519406.1"/>
    </source>
</evidence>
<dbReference type="InterPro" id="IPR016195">
    <property type="entry name" value="Pol/histidinol_Pase-like"/>
</dbReference>
<organism evidence="1 2">
    <name type="scientific">Carboxylicivirga marina</name>
    <dbReference type="NCBI Taxonomy" id="2800988"/>
    <lineage>
        <taxon>Bacteria</taxon>
        <taxon>Pseudomonadati</taxon>
        <taxon>Bacteroidota</taxon>
        <taxon>Bacteroidia</taxon>
        <taxon>Marinilabiliales</taxon>
        <taxon>Marinilabiliaceae</taxon>
        <taxon>Carboxylicivirga</taxon>
    </lineage>
</organism>
<accession>A0ABS1HP30</accession>